<proteinExistence type="predicted"/>
<comment type="caution">
    <text evidence="1">The sequence shown here is derived from an EMBL/GenBank/DDBJ whole genome shotgun (WGS) entry which is preliminary data.</text>
</comment>
<accession>G9Y519</accession>
<organism evidence="1 2">
    <name type="scientific">Hafnia alvei ATCC 51873</name>
    <dbReference type="NCBI Taxonomy" id="1002364"/>
    <lineage>
        <taxon>Bacteria</taxon>
        <taxon>Pseudomonadati</taxon>
        <taxon>Pseudomonadota</taxon>
        <taxon>Gammaproteobacteria</taxon>
        <taxon>Enterobacterales</taxon>
        <taxon>Hafniaceae</taxon>
        <taxon>Hafnia</taxon>
    </lineage>
</organism>
<dbReference type="SUPFAM" id="SSF50952">
    <property type="entry name" value="Soluble quinoprotein glucose dehydrogenase"/>
    <property type="match status" value="1"/>
</dbReference>
<dbReference type="RefSeq" id="WP_004091590.1">
    <property type="nucleotide sequence ID" value="NZ_JH417508.1"/>
</dbReference>
<evidence type="ECO:0000313" key="1">
    <source>
        <dbReference type="EMBL" id="EHM44034.1"/>
    </source>
</evidence>
<dbReference type="HOGENOM" id="CLU_1719560_0_0_6"/>
<protein>
    <submittedName>
        <fullName evidence="1">Uncharacterized protein</fullName>
    </submittedName>
</protein>
<gene>
    <name evidence="1" type="ORF">HMPREF0454_01657</name>
</gene>
<evidence type="ECO:0000313" key="2">
    <source>
        <dbReference type="Proteomes" id="UP000005959"/>
    </source>
</evidence>
<reference evidence="1 2" key="1">
    <citation type="submission" date="2011-08" db="EMBL/GenBank/DDBJ databases">
        <authorList>
            <person name="Weinstock G."/>
            <person name="Sodergren E."/>
            <person name="Clifton S."/>
            <person name="Fulton L."/>
            <person name="Fulton B."/>
            <person name="Courtney L."/>
            <person name="Fronick C."/>
            <person name="Harrison M."/>
            <person name="Strong C."/>
            <person name="Farmer C."/>
            <person name="Delahaunty K."/>
            <person name="Markovic C."/>
            <person name="Hall O."/>
            <person name="Minx P."/>
            <person name="Tomlinson C."/>
            <person name="Mitreva M."/>
            <person name="Hou S."/>
            <person name="Chen J."/>
            <person name="Wollam A."/>
            <person name="Pepin K.H."/>
            <person name="Johnson M."/>
            <person name="Bhonagiri V."/>
            <person name="Zhang X."/>
            <person name="Suruliraj S."/>
            <person name="Warren W."/>
            <person name="Chinwalla A."/>
            <person name="Mardis E.R."/>
            <person name="Wilson R.K."/>
        </authorList>
    </citation>
    <scope>NUCLEOTIDE SEQUENCE [LARGE SCALE GENOMIC DNA]</scope>
    <source>
        <strain evidence="1 2">ATCC 51873</strain>
    </source>
</reference>
<dbReference type="EMBL" id="AGCI01000034">
    <property type="protein sequence ID" value="EHM44034.1"/>
    <property type="molecule type" value="Genomic_DNA"/>
</dbReference>
<name>G9Y519_HAFAL</name>
<dbReference type="InterPro" id="IPR011041">
    <property type="entry name" value="Quinoprot_gluc/sorb_DH_b-prop"/>
</dbReference>
<dbReference type="Proteomes" id="UP000005959">
    <property type="component" value="Unassembled WGS sequence"/>
</dbReference>
<dbReference type="AlphaFoldDB" id="G9Y519"/>
<sequence>MYAVGGTGTVYHYNGEKWRLATFPTNKLLWTVCCAGDGFVYISDFDGSVWKERGERWIRVVNDGLSVPYFDMVWFDGRLWCANDYGIWILEDKKLVLTMYAKHKPIPPEVVVLSKRIDVSPDGTVMMVCGSRGPHFMVVMNETCYLIQWCLSNSQQGSTYVNYN</sequence>